<evidence type="ECO:0000313" key="2">
    <source>
        <dbReference type="Proteomes" id="UP000288794"/>
    </source>
</evidence>
<dbReference type="SUPFAM" id="SSF55961">
    <property type="entry name" value="Bet v1-like"/>
    <property type="match status" value="1"/>
</dbReference>
<comment type="caution">
    <text evidence="1">The sequence shown here is derived from an EMBL/GenBank/DDBJ whole genome shotgun (WGS) entry which is preliminary data.</text>
</comment>
<protein>
    <submittedName>
        <fullName evidence="1">Polyketide cyclase</fullName>
    </submittedName>
</protein>
<keyword evidence="2" id="KW-1185">Reference proteome</keyword>
<dbReference type="AlphaFoldDB" id="A0A443IG82"/>
<organism evidence="1 2">
    <name type="scientific">[Pantoea] beijingensis</name>
    <dbReference type="NCBI Taxonomy" id="1324864"/>
    <lineage>
        <taxon>Bacteria</taxon>
        <taxon>Pseudomonadati</taxon>
        <taxon>Pseudomonadota</taxon>
        <taxon>Gammaproteobacteria</taxon>
        <taxon>Enterobacterales</taxon>
        <taxon>Erwiniaceae</taxon>
        <taxon>Erwinia</taxon>
    </lineage>
</organism>
<gene>
    <name evidence="1" type="ORF">ED28_04940</name>
</gene>
<proteinExistence type="predicted"/>
<dbReference type="Pfam" id="PF10604">
    <property type="entry name" value="Polyketide_cyc2"/>
    <property type="match status" value="1"/>
</dbReference>
<dbReference type="Proteomes" id="UP000288794">
    <property type="component" value="Unassembled WGS sequence"/>
</dbReference>
<name>A0A443IG82_9GAMM</name>
<dbReference type="InterPro" id="IPR023393">
    <property type="entry name" value="START-like_dom_sf"/>
</dbReference>
<evidence type="ECO:0000313" key="1">
    <source>
        <dbReference type="EMBL" id="RWR03020.1"/>
    </source>
</evidence>
<dbReference type="Gene3D" id="3.30.530.20">
    <property type="match status" value="1"/>
</dbReference>
<dbReference type="EMBL" id="JMEE01000005">
    <property type="protein sequence ID" value="RWR03020.1"/>
    <property type="molecule type" value="Genomic_DNA"/>
</dbReference>
<accession>A0A443IG82</accession>
<reference evidence="1 2" key="1">
    <citation type="submission" date="2014-04" db="EMBL/GenBank/DDBJ databases">
        <title>Draft genome sequence of Pantoea beijingensis strain LMG 27579, an emerging pathogen to Pleurotus eryngii with potential industrial application.</title>
        <authorList>
            <person name="Xu F."/>
            <person name="Liu Y."/>
            <person name="Wang S."/>
            <person name="Yin Y."/>
            <person name="Ma Y."/>
            <person name="Zhao S."/>
            <person name="Rong C."/>
        </authorList>
    </citation>
    <scope>NUCLEOTIDE SEQUENCE [LARGE SCALE GENOMIC DNA]</scope>
    <source>
        <strain evidence="1 2">LMG 27579</strain>
    </source>
</reference>
<sequence>MASYQATTHASVDNVWALWADVNNWKEWDSGIKHSELLTQFSAGNSFSLTPQGGEPIPVTLKTVTPGKEFSDEAVLPFGVLRNIHRIEQLGQKITVTHEVHAEIKPDASGFFGKEIWPHMQCGLPESVNNIISLATQK</sequence>
<dbReference type="InterPro" id="IPR019587">
    <property type="entry name" value="Polyketide_cyclase/dehydratase"/>
</dbReference>